<organism evidence="2 3">
    <name type="scientific">Acanthosepion pharaonis</name>
    <name type="common">Pharaoh cuttlefish</name>
    <name type="synonym">Sepia pharaonis</name>
    <dbReference type="NCBI Taxonomy" id="158019"/>
    <lineage>
        <taxon>Eukaryota</taxon>
        <taxon>Metazoa</taxon>
        <taxon>Spiralia</taxon>
        <taxon>Lophotrochozoa</taxon>
        <taxon>Mollusca</taxon>
        <taxon>Cephalopoda</taxon>
        <taxon>Coleoidea</taxon>
        <taxon>Decapodiformes</taxon>
        <taxon>Sepiida</taxon>
        <taxon>Sepiina</taxon>
        <taxon>Sepiidae</taxon>
        <taxon>Acanthosepion</taxon>
    </lineage>
</organism>
<feature type="compositionally biased region" description="Polar residues" evidence="1">
    <location>
        <begin position="36"/>
        <end position="46"/>
    </location>
</feature>
<feature type="region of interest" description="Disordered" evidence="1">
    <location>
        <begin position="36"/>
        <end position="66"/>
    </location>
</feature>
<dbReference type="AlphaFoldDB" id="A0A812EWA5"/>
<feature type="compositionally biased region" description="Polar residues" evidence="1">
    <location>
        <begin position="54"/>
        <end position="66"/>
    </location>
</feature>
<proteinExistence type="predicted"/>
<comment type="caution">
    <text evidence="2">The sequence shown here is derived from an EMBL/GenBank/DDBJ whole genome shotgun (WGS) entry which is preliminary data.</text>
</comment>
<evidence type="ECO:0000313" key="2">
    <source>
        <dbReference type="EMBL" id="CAE1331426.1"/>
    </source>
</evidence>
<feature type="region of interest" description="Disordered" evidence="1">
    <location>
        <begin position="186"/>
        <end position="218"/>
    </location>
</feature>
<keyword evidence="3" id="KW-1185">Reference proteome</keyword>
<dbReference type="EMBL" id="CAHIKZ030005604">
    <property type="protein sequence ID" value="CAE1331426.1"/>
    <property type="molecule type" value="Genomic_DNA"/>
</dbReference>
<dbReference type="Proteomes" id="UP000597762">
    <property type="component" value="Unassembled WGS sequence"/>
</dbReference>
<protein>
    <submittedName>
        <fullName evidence="2">Uncharacterized protein</fullName>
    </submittedName>
</protein>
<evidence type="ECO:0000256" key="1">
    <source>
        <dbReference type="SAM" id="MobiDB-lite"/>
    </source>
</evidence>
<dbReference type="OrthoDB" id="10046272at2759"/>
<accession>A0A812EWA5</accession>
<evidence type="ECO:0000313" key="3">
    <source>
        <dbReference type="Proteomes" id="UP000597762"/>
    </source>
</evidence>
<feature type="compositionally biased region" description="Polar residues" evidence="1">
    <location>
        <begin position="192"/>
        <end position="212"/>
    </location>
</feature>
<reference evidence="2" key="1">
    <citation type="submission" date="2021-01" db="EMBL/GenBank/DDBJ databases">
        <authorList>
            <person name="Li R."/>
            <person name="Bekaert M."/>
        </authorList>
    </citation>
    <scope>NUCLEOTIDE SEQUENCE</scope>
    <source>
        <strain evidence="2">Farmed</strain>
    </source>
</reference>
<gene>
    <name evidence="2" type="ORF">SPHA_80619</name>
</gene>
<name>A0A812EWA5_ACAPH</name>
<sequence>MVEKPLVDTVETLATVAASSSTSSMVDDNHSVAISSENGSVQVGSNHRTDDKPSINSSLHVNNDSNGADVDNHLTIVIKEEIPDPVLKNDDLIISTAQNEPAEGDLADRTPLELVTPSIGCDTSSTSRNAVGSYGFSSHKFNTNLVSTPEDNSSVYTTPQTQHWSSRLQVAPQVSSSKLHSLSNVSMSSNNIRVPSSLTSQRSYNTHGPSEKSNGNAVSSSLVLNNSIPDTLASLSSNSFVVRSHPLVTGGPSLTHLNQDNSVGPGVSHVKPSNRGTTSGGITQADLLQLHSSWLKVEAIMSVATNELTKGQSCSKHIIADQKEFILHTA</sequence>